<evidence type="ECO:0000313" key="3">
    <source>
        <dbReference type="Proteomes" id="UP001163046"/>
    </source>
</evidence>
<dbReference type="GO" id="GO:0005634">
    <property type="term" value="C:nucleus"/>
    <property type="evidence" value="ECO:0007669"/>
    <property type="project" value="TreeGrafter"/>
</dbReference>
<dbReference type="Proteomes" id="UP001163046">
    <property type="component" value="Unassembled WGS sequence"/>
</dbReference>
<keyword evidence="3" id="KW-1185">Reference proteome</keyword>
<sequence>MSDHVITESLLWHTLKKLGIEPKVEHKVFGDPEKLISQEFVRQCYVDRKKVLGGDEAAYEYRWGSRAEKELTKRQVLHFVSELYDTQWTIGHPQ</sequence>
<dbReference type="OrthoDB" id="205198at2759"/>
<dbReference type="AlphaFoldDB" id="A0A9W9YDJ4"/>
<comment type="caution">
    <text evidence="2">The sequence shown here is derived from an EMBL/GenBank/DDBJ whole genome shotgun (WGS) entry which is preliminary data.</text>
</comment>
<gene>
    <name evidence="2" type="primary">NDNL2_3</name>
    <name evidence="2" type="ORF">OS493_013408</name>
</gene>
<evidence type="ECO:0000259" key="1">
    <source>
        <dbReference type="PROSITE" id="PS50838"/>
    </source>
</evidence>
<dbReference type="FunFam" id="1.10.10.1210:FF:000001">
    <property type="entry name" value="melanoma-associated antigen D1"/>
    <property type="match status" value="1"/>
</dbReference>
<dbReference type="InterPro" id="IPR037445">
    <property type="entry name" value="MAGE"/>
</dbReference>
<dbReference type="PROSITE" id="PS50838">
    <property type="entry name" value="MAGE"/>
    <property type="match status" value="1"/>
</dbReference>
<feature type="domain" description="MAGE" evidence="1">
    <location>
        <begin position="1"/>
        <end position="86"/>
    </location>
</feature>
<protein>
    <submittedName>
        <fullName evidence="2">Melanoma-associated antigen G1</fullName>
    </submittedName>
</protein>
<dbReference type="PANTHER" id="PTHR11736">
    <property type="entry name" value="MELANOMA-ASSOCIATED ANTIGEN MAGE ANTIGEN"/>
    <property type="match status" value="1"/>
</dbReference>
<dbReference type="Pfam" id="PF01454">
    <property type="entry name" value="MAGE"/>
    <property type="match status" value="1"/>
</dbReference>
<organism evidence="2 3">
    <name type="scientific">Desmophyllum pertusum</name>
    <dbReference type="NCBI Taxonomy" id="174260"/>
    <lineage>
        <taxon>Eukaryota</taxon>
        <taxon>Metazoa</taxon>
        <taxon>Cnidaria</taxon>
        <taxon>Anthozoa</taxon>
        <taxon>Hexacorallia</taxon>
        <taxon>Scleractinia</taxon>
        <taxon>Caryophylliina</taxon>
        <taxon>Caryophylliidae</taxon>
        <taxon>Desmophyllum</taxon>
    </lineage>
</organism>
<accession>A0A9W9YDJ4</accession>
<dbReference type="SMART" id="SM01373">
    <property type="entry name" value="MAGE"/>
    <property type="match status" value="1"/>
</dbReference>
<dbReference type="Gene3D" id="1.10.10.1210">
    <property type="entry name" value="MAGE homology domain, winged helix WH2 motif"/>
    <property type="match status" value="1"/>
</dbReference>
<dbReference type="InterPro" id="IPR041899">
    <property type="entry name" value="MAGE_WH2"/>
</dbReference>
<dbReference type="InterPro" id="IPR002190">
    <property type="entry name" value="MHD_dom"/>
</dbReference>
<reference evidence="2" key="1">
    <citation type="submission" date="2023-01" db="EMBL/GenBank/DDBJ databases">
        <title>Genome assembly of the deep-sea coral Lophelia pertusa.</title>
        <authorList>
            <person name="Herrera S."/>
            <person name="Cordes E."/>
        </authorList>
    </citation>
    <scope>NUCLEOTIDE SEQUENCE</scope>
    <source>
        <strain evidence="2">USNM1676648</strain>
        <tissue evidence="2">Polyp</tissue>
    </source>
</reference>
<dbReference type="PANTHER" id="PTHR11736:SF14">
    <property type="entry name" value="NSE3 HOMOLOG, SMC5-SMC6 COMPLEX COMPONENT"/>
    <property type="match status" value="1"/>
</dbReference>
<name>A0A9W9YDJ4_9CNID</name>
<proteinExistence type="predicted"/>
<evidence type="ECO:0000313" key="2">
    <source>
        <dbReference type="EMBL" id="KAJ7336034.1"/>
    </source>
</evidence>
<dbReference type="EMBL" id="MU827783">
    <property type="protein sequence ID" value="KAJ7336034.1"/>
    <property type="molecule type" value="Genomic_DNA"/>
</dbReference>